<evidence type="ECO:0000313" key="2">
    <source>
        <dbReference type="EMBL" id="PWN26276.1"/>
    </source>
</evidence>
<protein>
    <submittedName>
        <fullName evidence="2">Uncharacterized protein</fullName>
    </submittedName>
</protein>
<dbReference type="AlphaFoldDB" id="A0A316ULW8"/>
<evidence type="ECO:0000313" key="3">
    <source>
        <dbReference type="Proteomes" id="UP000245884"/>
    </source>
</evidence>
<proteinExistence type="predicted"/>
<dbReference type="EMBL" id="KZ819672">
    <property type="protein sequence ID" value="PWN26276.1"/>
    <property type="molecule type" value="Genomic_DNA"/>
</dbReference>
<dbReference type="RefSeq" id="XP_025360888.1">
    <property type="nucleotide sequence ID" value="XM_025509633.1"/>
</dbReference>
<organism evidence="2 3">
    <name type="scientific">Jaminaea rosea</name>
    <dbReference type="NCBI Taxonomy" id="1569628"/>
    <lineage>
        <taxon>Eukaryota</taxon>
        <taxon>Fungi</taxon>
        <taxon>Dikarya</taxon>
        <taxon>Basidiomycota</taxon>
        <taxon>Ustilaginomycotina</taxon>
        <taxon>Exobasidiomycetes</taxon>
        <taxon>Microstromatales</taxon>
        <taxon>Microstromatales incertae sedis</taxon>
        <taxon>Jaminaea</taxon>
    </lineage>
</organism>
<feature type="compositionally biased region" description="Low complexity" evidence="1">
    <location>
        <begin position="1"/>
        <end position="23"/>
    </location>
</feature>
<sequence length="121" mass="12509">MTVPGGPAAAKAPAINGHHAAAPRSEAGNSPTPTTTSSKKEALTDAAESTAALAAIRIVEHPPSPSANPSPISRALAKRVKAITKKLQRIAQYEDLPPAQLNEDQKKAIASRSAQQTPNSF</sequence>
<keyword evidence="3" id="KW-1185">Reference proteome</keyword>
<dbReference type="OrthoDB" id="2409325at2759"/>
<feature type="region of interest" description="Disordered" evidence="1">
    <location>
        <begin position="95"/>
        <end position="121"/>
    </location>
</feature>
<feature type="region of interest" description="Disordered" evidence="1">
    <location>
        <begin position="1"/>
        <end position="47"/>
    </location>
</feature>
<evidence type="ECO:0000256" key="1">
    <source>
        <dbReference type="SAM" id="MobiDB-lite"/>
    </source>
</evidence>
<dbReference type="Proteomes" id="UP000245884">
    <property type="component" value="Unassembled WGS sequence"/>
</dbReference>
<accession>A0A316ULW8</accession>
<name>A0A316ULW8_9BASI</name>
<dbReference type="GeneID" id="37031456"/>
<gene>
    <name evidence="2" type="ORF">BDZ90DRAFT_50861</name>
</gene>
<reference evidence="2 3" key="1">
    <citation type="journal article" date="2018" name="Mol. Biol. Evol.">
        <title>Broad Genomic Sampling Reveals a Smut Pathogenic Ancestry of the Fungal Clade Ustilaginomycotina.</title>
        <authorList>
            <person name="Kijpornyongpan T."/>
            <person name="Mondo S.J."/>
            <person name="Barry K."/>
            <person name="Sandor L."/>
            <person name="Lee J."/>
            <person name="Lipzen A."/>
            <person name="Pangilinan J."/>
            <person name="LaButti K."/>
            <person name="Hainaut M."/>
            <person name="Henrissat B."/>
            <person name="Grigoriev I.V."/>
            <person name="Spatafora J.W."/>
            <person name="Aime M.C."/>
        </authorList>
    </citation>
    <scope>NUCLEOTIDE SEQUENCE [LARGE SCALE GENOMIC DNA]</scope>
    <source>
        <strain evidence="2 3">MCA 5214</strain>
    </source>
</reference>
<feature type="compositionally biased region" description="Polar residues" evidence="1">
    <location>
        <begin position="112"/>
        <end position="121"/>
    </location>
</feature>